<evidence type="ECO:0000256" key="1">
    <source>
        <dbReference type="ARBA" id="ARBA00000085"/>
    </source>
</evidence>
<evidence type="ECO:0000256" key="6">
    <source>
        <dbReference type="ARBA" id="ARBA00022840"/>
    </source>
</evidence>
<dbReference type="EMBL" id="FLUO01000002">
    <property type="protein sequence ID" value="SBW12050.1"/>
    <property type="molecule type" value="Genomic_DNA"/>
</dbReference>
<keyword evidence="4" id="KW-0547">Nucleotide-binding</keyword>
<dbReference type="PROSITE" id="PS50109">
    <property type="entry name" value="HIS_KIN"/>
    <property type="match status" value="1"/>
</dbReference>
<protein>
    <recommendedName>
        <fullName evidence="2">histidine kinase</fullName>
        <ecNumber evidence="2">2.7.13.3</ecNumber>
    </recommendedName>
</protein>
<dbReference type="GO" id="GO:0004673">
    <property type="term" value="F:protein histidine kinase activity"/>
    <property type="evidence" value="ECO:0007669"/>
    <property type="project" value="UniProtKB-EC"/>
</dbReference>
<dbReference type="InterPro" id="IPR014265">
    <property type="entry name" value="XrtA/PrsK"/>
</dbReference>
<dbReference type="GO" id="GO:0005524">
    <property type="term" value="F:ATP binding"/>
    <property type="evidence" value="ECO:0007669"/>
    <property type="project" value="UniProtKB-KW"/>
</dbReference>
<accession>A0A212KK46</accession>
<dbReference type="InterPro" id="IPR004358">
    <property type="entry name" value="Sig_transdc_His_kin-like_C"/>
</dbReference>
<sequence>MVDGWTEADARTVGYFFCTVAYALAALAAARSGFARPRKQVMAISCGVTALWAAALALAQVSAVAGVVAAIAETARSISWLMFFCVSLGASAGFWQRLNLKNRARERFWMLCAALCVTGFGVLFATGFGPSALIGFWQISVAIATLLLLENLLRNADDRSRGRMQTLCLGIGLVVVYDLFFYASLLGSSRIDPLFIAVRGYVAGAGALFILAAMLRGRKWRGDVTLSRTVVFHSAALTGSGFYLVTTSVAGEYLRLHSGSWGPAFEIAFLVTALVLLVVVLQSASVRARTSVFISKHFFRLKYDYRTVWLDFIGKMADRDARENLHLRTLQAVAGALDCRSGTLWALQQPTAAYVPMAMLNVTEGRHPIVGVEDDLPRYMFDTTWIVDTRQCLRDPAFYGGLSLPDWLAELDRANQAWIVVPLIHNHTLEAFIVLAPPPGGRRSLGWEDFDLLKTVGAQAASYLAEERASRELGDAQKFADINRRVAFVMHDIKNVAGQMSLLRQNALRHGDNPEFQKDMIEAVGNAADRLRGMLAQLAADPRAGAAAAEAAKPQEIALVAVVAHVVDRWRAAFPQLGIATAAADVRAIGTETGVVTVLDHLIQNAVEAVGENGAIRVAVSASAAEAVIEVIDNGPGMTPQFICDHLFRPLGTSKPTGSGIGAFQALKTVREMGGRLDVDSNAGQGTTMRVILRRAENPDLASNQERLHASSHT</sequence>
<evidence type="ECO:0000259" key="8">
    <source>
        <dbReference type="PROSITE" id="PS50109"/>
    </source>
</evidence>
<dbReference type="SUPFAM" id="SSF55874">
    <property type="entry name" value="ATPase domain of HSP90 chaperone/DNA topoisomerase II/histidine kinase"/>
    <property type="match status" value="1"/>
</dbReference>
<feature type="transmembrane region" description="Helical" evidence="7">
    <location>
        <begin position="265"/>
        <end position="286"/>
    </location>
</feature>
<dbReference type="PANTHER" id="PTHR44936:SF10">
    <property type="entry name" value="SENSOR PROTEIN RSTB"/>
    <property type="match status" value="1"/>
</dbReference>
<keyword evidence="5 9" id="KW-0418">Kinase</keyword>
<dbReference type="NCBIfam" id="TIGR02916">
    <property type="entry name" value="PEP_his_kin"/>
    <property type="match status" value="1"/>
</dbReference>
<evidence type="ECO:0000256" key="2">
    <source>
        <dbReference type="ARBA" id="ARBA00012438"/>
    </source>
</evidence>
<feature type="transmembrane region" description="Helical" evidence="7">
    <location>
        <begin position="12"/>
        <end position="30"/>
    </location>
</feature>
<feature type="transmembrane region" description="Helical" evidence="7">
    <location>
        <begin position="194"/>
        <end position="214"/>
    </location>
</feature>
<name>A0A212KK46_9PROT</name>
<dbReference type="EC" id="2.7.13.3" evidence="2"/>
<dbReference type="InterPro" id="IPR036890">
    <property type="entry name" value="HATPase_C_sf"/>
</dbReference>
<keyword evidence="7" id="KW-0472">Membrane</keyword>
<dbReference type="Pfam" id="PF02518">
    <property type="entry name" value="HATPase_c"/>
    <property type="match status" value="1"/>
</dbReference>
<evidence type="ECO:0000256" key="4">
    <source>
        <dbReference type="ARBA" id="ARBA00022741"/>
    </source>
</evidence>
<keyword evidence="3 9" id="KW-0808">Transferase</keyword>
<dbReference type="Gene3D" id="3.30.565.10">
    <property type="entry name" value="Histidine kinase-like ATPase, C-terminal domain"/>
    <property type="match status" value="1"/>
</dbReference>
<comment type="catalytic activity">
    <reaction evidence="1">
        <text>ATP + protein L-histidine = ADP + protein N-phospho-L-histidine.</text>
        <dbReference type="EC" id="2.7.13.3"/>
    </reaction>
</comment>
<evidence type="ECO:0000256" key="3">
    <source>
        <dbReference type="ARBA" id="ARBA00022679"/>
    </source>
</evidence>
<dbReference type="AlphaFoldDB" id="A0A212KK46"/>
<proteinExistence type="predicted"/>
<dbReference type="SUPFAM" id="SSF55781">
    <property type="entry name" value="GAF domain-like"/>
    <property type="match status" value="1"/>
</dbReference>
<keyword evidence="6" id="KW-0067">ATP-binding</keyword>
<gene>
    <name evidence="9" type="ORF">KL86APRO_20418</name>
</gene>
<dbReference type="InterPro" id="IPR003594">
    <property type="entry name" value="HATPase_dom"/>
</dbReference>
<reference evidence="9" key="1">
    <citation type="submission" date="2016-04" db="EMBL/GenBank/DDBJ databases">
        <authorList>
            <person name="Evans L.H."/>
            <person name="Alamgir A."/>
            <person name="Owens N."/>
            <person name="Weber N.D."/>
            <person name="Virtaneva K."/>
            <person name="Barbian K."/>
            <person name="Babar A."/>
            <person name="Rosenke K."/>
        </authorList>
    </citation>
    <scope>NUCLEOTIDE SEQUENCE</scope>
    <source>
        <strain evidence="9">86</strain>
    </source>
</reference>
<evidence type="ECO:0000313" key="9">
    <source>
        <dbReference type="EMBL" id="SBW12050.1"/>
    </source>
</evidence>
<feature type="transmembrane region" description="Helical" evidence="7">
    <location>
        <begin position="134"/>
        <end position="153"/>
    </location>
</feature>
<dbReference type="InterPro" id="IPR005467">
    <property type="entry name" value="His_kinase_dom"/>
</dbReference>
<feature type="transmembrane region" description="Helical" evidence="7">
    <location>
        <begin position="78"/>
        <end position="96"/>
    </location>
</feature>
<evidence type="ECO:0000256" key="7">
    <source>
        <dbReference type="SAM" id="Phobius"/>
    </source>
</evidence>
<dbReference type="PRINTS" id="PR00344">
    <property type="entry name" value="BCTRLSENSOR"/>
</dbReference>
<feature type="transmembrane region" description="Helical" evidence="7">
    <location>
        <begin position="42"/>
        <end position="72"/>
    </location>
</feature>
<dbReference type="SMART" id="SM00387">
    <property type="entry name" value="HATPase_c"/>
    <property type="match status" value="1"/>
</dbReference>
<feature type="transmembrane region" description="Helical" evidence="7">
    <location>
        <begin position="226"/>
        <end position="245"/>
    </location>
</feature>
<organism evidence="9">
    <name type="scientific">uncultured Alphaproteobacteria bacterium</name>
    <dbReference type="NCBI Taxonomy" id="91750"/>
    <lineage>
        <taxon>Bacteria</taxon>
        <taxon>Pseudomonadati</taxon>
        <taxon>Pseudomonadota</taxon>
        <taxon>Alphaproteobacteria</taxon>
        <taxon>environmental samples</taxon>
    </lineage>
</organism>
<feature type="transmembrane region" description="Helical" evidence="7">
    <location>
        <begin position="108"/>
        <end position="128"/>
    </location>
</feature>
<dbReference type="PANTHER" id="PTHR44936">
    <property type="entry name" value="SENSOR PROTEIN CREC"/>
    <property type="match status" value="1"/>
</dbReference>
<keyword evidence="7" id="KW-1133">Transmembrane helix</keyword>
<evidence type="ECO:0000256" key="5">
    <source>
        <dbReference type="ARBA" id="ARBA00022777"/>
    </source>
</evidence>
<feature type="domain" description="Histidine kinase" evidence="8">
    <location>
        <begin position="488"/>
        <end position="697"/>
    </location>
</feature>
<feature type="transmembrane region" description="Helical" evidence="7">
    <location>
        <begin position="165"/>
        <end position="182"/>
    </location>
</feature>
<keyword evidence="7" id="KW-0812">Transmembrane</keyword>
<dbReference type="InterPro" id="IPR050980">
    <property type="entry name" value="2C_sensor_his_kinase"/>
</dbReference>